<dbReference type="AlphaFoldDB" id="A0A8H3PIC6"/>
<dbReference type="OrthoDB" id="3557394at2759"/>
<dbReference type="Pfam" id="PF06985">
    <property type="entry name" value="HET"/>
    <property type="match status" value="1"/>
</dbReference>
<dbReference type="EMBL" id="CAJPDS010000170">
    <property type="protein sequence ID" value="CAF9940969.1"/>
    <property type="molecule type" value="Genomic_DNA"/>
</dbReference>
<dbReference type="PANTHER" id="PTHR24148">
    <property type="entry name" value="ANKYRIN REPEAT DOMAIN-CONTAINING PROTEIN 39 HOMOLOG-RELATED"/>
    <property type="match status" value="1"/>
</dbReference>
<protein>
    <recommendedName>
        <fullName evidence="2">Heterokaryon incompatibility domain-containing protein</fullName>
    </recommendedName>
</protein>
<name>A0A8H3PIC6_9LECA</name>
<sequence>MSIQQASYEPLQHPNDIRLLAVRPGNDDEPIHCMHLGPTNLDEPHPSAQTLTADNPRSTQARPYFALSYAWGINWHTEPIFINGAPGSITVNLFSFLKMYRRMISGTLVDKGKLSSIAIWIDALCIDQSNITEREAQVKLIDRVYQHATSVIIYIGESSEAQHFDALLDQIIDAGHRLESVYKTPQPSSSAARSIPSQQNTYEERQYVEPPKLDILQRKMQDSAISCLEDFDMPPACDEIWRLWVAFFSFPWFQRLWVIQEFAFARHRNFLYGESEIPWMKVMKAVILLTKFGYAPISCYGMRLDVFQQGGSSCPIEAQRGVNSLETLSGAALGVRNGIIINDPRTKLLKIIKSTSWNQCSDPRDYLYALINLASDQNLYTPLISYTEPPSTVFRKFATMFVEQGDGIELLFQAATSSICNELPSWVPNWSGNRNTPTRIAPQDEINDFAASRATTSRMTVDVAKSRLELHAIICDKIIEQGIYLGQRAENFGEDETYPGNVGETFTANDLLFFLWIGHKLASRLPACSTNEAKYEVLFRTLARMPKHLEIDISAMKDGFEAFTELMDKILENRADNEATMSARQDQGDTGIQADNQSDALGHYDSETTAHTNVERRNWGEHRKQAATRLGQIISGRAGACKQRRLCITDRGYFGLILWKAEVGDRVVIFDGAPVPFLIRDTQQVYDGKPAYKLIGNGYFYELMHGQAFDLDGCDEGEILLV</sequence>
<dbReference type="Pfam" id="PF26639">
    <property type="entry name" value="Het-6_barrel"/>
    <property type="match status" value="1"/>
</dbReference>
<evidence type="ECO:0000259" key="2">
    <source>
        <dbReference type="Pfam" id="PF06985"/>
    </source>
</evidence>
<feature type="region of interest" description="Disordered" evidence="1">
    <location>
        <begin position="579"/>
        <end position="603"/>
    </location>
</feature>
<dbReference type="PANTHER" id="PTHR24148:SF73">
    <property type="entry name" value="HET DOMAIN PROTEIN (AFU_ORTHOLOGUE AFUA_8G01020)"/>
    <property type="match status" value="1"/>
</dbReference>
<feature type="domain" description="Heterokaryon incompatibility" evidence="2">
    <location>
        <begin position="64"/>
        <end position="261"/>
    </location>
</feature>
<feature type="compositionally biased region" description="Polar residues" evidence="1">
    <location>
        <begin position="579"/>
        <end position="599"/>
    </location>
</feature>
<gene>
    <name evidence="3" type="ORF">HETSPECPRED_002829</name>
</gene>
<accession>A0A8H3PIC6</accession>
<reference evidence="3" key="1">
    <citation type="submission" date="2021-03" db="EMBL/GenBank/DDBJ databases">
        <authorList>
            <person name="Tagirdzhanova G."/>
        </authorList>
    </citation>
    <scope>NUCLEOTIDE SEQUENCE</scope>
</reference>
<keyword evidence="4" id="KW-1185">Reference proteome</keyword>
<evidence type="ECO:0000313" key="3">
    <source>
        <dbReference type="EMBL" id="CAF9940969.1"/>
    </source>
</evidence>
<evidence type="ECO:0000313" key="4">
    <source>
        <dbReference type="Proteomes" id="UP000664521"/>
    </source>
</evidence>
<comment type="caution">
    <text evidence="3">The sequence shown here is derived from an EMBL/GenBank/DDBJ whole genome shotgun (WGS) entry which is preliminary data.</text>
</comment>
<organism evidence="3 4">
    <name type="scientific">Heterodermia speciosa</name>
    <dbReference type="NCBI Taxonomy" id="116794"/>
    <lineage>
        <taxon>Eukaryota</taxon>
        <taxon>Fungi</taxon>
        <taxon>Dikarya</taxon>
        <taxon>Ascomycota</taxon>
        <taxon>Pezizomycotina</taxon>
        <taxon>Lecanoromycetes</taxon>
        <taxon>OSLEUM clade</taxon>
        <taxon>Lecanoromycetidae</taxon>
        <taxon>Caliciales</taxon>
        <taxon>Physciaceae</taxon>
        <taxon>Heterodermia</taxon>
    </lineage>
</organism>
<dbReference type="InterPro" id="IPR010730">
    <property type="entry name" value="HET"/>
</dbReference>
<evidence type="ECO:0000256" key="1">
    <source>
        <dbReference type="SAM" id="MobiDB-lite"/>
    </source>
</evidence>
<dbReference type="Proteomes" id="UP000664521">
    <property type="component" value="Unassembled WGS sequence"/>
</dbReference>
<dbReference type="InterPro" id="IPR052895">
    <property type="entry name" value="HetReg/Transcr_Mod"/>
</dbReference>
<proteinExistence type="predicted"/>